<reference evidence="1" key="2">
    <citation type="submission" date="2018-04" db="EMBL/GenBank/DDBJ databases">
        <title>OnivRS2 (Oryza nivara Reference Sequence Version 2).</title>
        <authorList>
            <person name="Zhang J."/>
            <person name="Kudrna D."/>
            <person name="Lee S."/>
            <person name="Talag J."/>
            <person name="Rajasekar S."/>
            <person name="Welchert J."/>
            <person name="Hsing Y.-I."/>
            <person name="Wing R.A."/>
        </authorList>
    </citation>
    <scope>NUCLEOTIDE SEQUENCE [LARGE SCALE GENOMIC DNA]</scope>
    <source>
        <strain evidence="1">SL10</strain>
    </source>
</reference>
<dbReference type="EnsemblPlants" id="ONIVA11G09870.3">
    <property type="protein sequence ID" value="ONIVA11G09870.3"/>
    <property type="gene ID" value="ONIVA11G09870"/>
</dbReference>
<keyword evidence="2" id="KW-1185">Reference proteome</keyword>
<proteinExistence type="predicted"/>
<evidence type="ECO:0000313" key="1">
    <source>
        <dbReference type="EnsemblPlants" id="ONIVA11G09870.3"/>
    </source>
</evidence>
<evidence type="ECO:0000313" key="2">
    <source>
        <dbReference type="Proteomes" id="UP000006591"/>
    </source>
</evidence>
<accession>A0A0E0J0U8</accession>
<dbReference type="Gramene" id="ONIVA11G09870.3">
    <property type="protein sequence ID" value="ONIVA11G09870.3"/>
    <property type="gene ID" value="ONIVA11G09870"/>
</dbReference>
<organism evidence="1">
    <name type="scientific">Oryza nivara</name>
    <name type="common">Indian wild rice</name>
    <name type="synonym">Oryza sativa f. spontanea</name>
    <dbReference type="NCBI Taxonomy" id="4536"/>
    <lineage>
        <taxon>Eukaryota</taxon>
        <taxon>Viridiplantae</taxon>
        <taxon>Streptophyta</taxon>
        <taxon>Embryophyta</taxon>
        <taxon>Tracheophyta</taxon>
        <taxon>Spermatophyta</taxon>
        <taxon>Magnoliopsida</taxon>
        <taxon>Liliopsida</taxon>
        <taxon>Poales</taxon>
        <taxon>Poaceae</taxon>
        <taxon>BOP clade</taxon>
        <taxon>Oryzoideae</taxon>
        <taxon>Oryzeae</taxon>
        <taxon>Oryzinae</taxon>
        <taxon>Oryza</taxon>
    </lineage>
</organism>
<dbReference type="HOGENOM" id="CLU_1226489_0_0_1"/>
<dbReference type="Proteomes" id="UP000006591">
    <property type="component" value="Chromosome 11"/>
</dbReference>
<name>A0A0E0J0U8_ORYNI</name>
<dbReference type="AlphaFoldDB" id="A0A0E0J0U8"/>
<protein>
    <submittedName>
        <fullName evidence="1">Uncharacterized protein</fullName>
    </submittedName>
</protein>
<reference evidence="1" key="1">
    <citation type="submission" date="2015-04" db="UniProtKB">
        <authorList>
            <consortium name="EnsemblPlants"/>
        </authorList>
    </citation>
    <scope>IDENTIFICATION</scope>
    <source>
        <strain evidence="1">SL10</strain>
    </source>
</reference>
<sequence>MVQIPWICRREVTWIGVVLSPYSPAPVPRILFGGGVGPPIREDLRSEVMRRTLFWGEDLMSMEDVQCSKSERSSNHRGIPERYAMISLLGGRACLAGPRQSTSVPRRYGEDGIKALPQAAAAVIKGIHSRASNIADTGGSSKSIAVATTIVTYGSEGQAQRSGMVRWSPATKPMASAAARRRLLCRQLTGARRVRWGAHEHHCRELNRKVLELVPCTVGIITDRPF</sequence>